<feature type="transmembrane region" description="Helical" evidence="1">
    <location>
        <begin position="44"/>
        <end position="67"/>
    </location>
</feature>
<keyword evidence="1" id="KW-0812">Transmembrane</keyword>
<sequence>MIKKFRNFLNDSQANPIIAILVAGAYALLYYYDKNYALINSRSQFTYLVALYIIGPLLLFYFLDFLFKQNIKTNLWRHYLLPIFNLSCFFLTIVVSLYGFDVPKLLAAMLLGIISGYVLRVHLKKVMVIQCILILLVLPKLIPDFYREITYTKQWMEQPDDIELAKFKKRPNIYVIQPDGYTSFSTFRDSIHNYDNSEFETYLKSKSFTIYDEYRSNYSSTLGSNSALFAMKHHYYGNTTLGINPRHNKRNEIVESNPVLRTLKHNNYKTFLMLQVPYLLSNRPNIDFDYCNISLDDISYLNRGFSGKTDLTEDTKLAIKNNKTTSNFFFIESMLPSHITTNYNPESSVQNERKLYIERIEKANLWLKELIDFITKEDPNGLIVIAADHGGFVGFNFYREKLTKTDSPLLINSIFSSLLAIKWPNGSNPTYHEELKSSVNLFRILFTHLSENDDYLLHLQENKSYITIRKGAATGIYEYIDDKGHIVFKKFK</sequence>
<proteinExistence type="predicted"/>
<dbReference type="RefSeq" id="WP_218547579.1">
    <property type="nucleotide sequence ID" value="NZ_JAGSPD010000015.1"/>
</dbReference>
<dbReference type="Proteomes" id="UP001138894">
    <property type="component" value="Unassembled WGS sequence"/>
</dbReference>
<keyword evidence="3" id="KW-1185">Reference proteome</keyword>
<evidence type="ECO:0000313" key="3">
    <source>
        <dbReference type="Proteomes" id="UP001138894"/>
    </source>
</evidence>
<comment type="caution">
    <text evidence="2">The sequence shown here is derived from an EMBL/GenBank/DDBJ whole genome shotgun (WGS) entry which is preliminary data.</text>
</comment>
<dbReference type="EMBL" id="JAGSPD010000015">
    <property type="protein sequence ID" value="MBV7270439.1"/>
    <property type="molecule type" value="Genomic_DNA"/>
</dbReference>
<accession>A0A9X1FAF8</accession>
<feature type="transmembrane region" description="Helical" evidence="1">
    <location>
        <begin position="12"/>
        <end position="32"/>
    </location>
</feature>
<evidence type="ECO:0008006" key="4">
    <source>
        <dbReference type="Google" id="ProtNLM"/>
    </source>
</evidence>
<reference evidence="2" key="1">
    <citation type="submission" date="2021-04" db="EMBL/GenBank/DDBJ databases">
        <authorList>
            <person name="Pira H."/>
            <person name="Risdian C."/>
            <person name="Wink J."/>
        </authorList>
    </citation>
    <scope>NUCLEOTIDE SEQUENCE</scope>
    <source>
        <strain evidence="2">WHY3</strain>
    </source>
</reference>
<gene>
    <name evidence="2" type="ORF">KCG49_14715</name>
</gene>
<evidence type="ECO:0000256" key="1">
    <source>
        <dbReference type="SAM" id="Phobius"/>
    </source>
</evidence>
<keyword evidence="1" id="KW-1133">Transmembrane helix</keyword>
<protein>
    <recommendedName>
        <fullName evidence="4">Sulfatase N-terminal domain-containing protein</fullName>
    </recommendedName>
</protein>
<evidence type="ECO:0000313" key="2">
    <source>
        <dbReference type="EMBL" id="MBV7270439.1"/>
    </source>
</evidence>
<dbReference type="AlphaFoldDB" id="A0A9X1FAF8"/>
<name>A0A9X1FAF8_9FLAO</name>
<keyword evidence="1" id="KW-0472">Membrane</keyword>
<organism evidence="2 3">
    <name type="scientific">Winogradskyella luteola</name>
    <dbReference type="NCBI Taxonomy" id="2828330"/>
    <lineage>
        <taxon>Bacteria</taxon>
        <taxon>Pseudomonadati</taxon>
        <taxon>Bacteroidota</taxon>
        <taxon>Flavobacteriia</taxon>
        <taxon>Flavobacteriales</taxon>
        <taxon>Flavobacteriaceae</taxon>
        <taxon>Winogradskyella</taxon>
    </lineage>
</organism>
<feature type="transmembrane region" description="Helical" evidence="1">
    <location>
        <begin position="79"/>
        <end position="99"/>
    </location>
</feature>